<evidence type="ECO:0000313" key="3">
    <source>
        <dbReference type="Proteomes" id="UP000236434"/>
    </source>
</evidence>
<reference evidence="2 3" key="1">
    <citation type="submission" date="2013-12" db="EMBL/GenBank/DDBJ databases">
        <title>Comparative genomics of Petrotoga isolates.</title>
        <authorList>
            <person name="Nesbo C.L."/>
            <person name="Charchuk R."/>
            <person name="Chow K."/>
        </authorList>
    </citation>
    <scope>NUCLEOTIDE SEQUENCE [LARGE SCALE GENOMIC DNA]</scope>
    <source>
        <strain evidence="2 3">DSM 13574</strain>
    </source>
</reference>
<feature type="transmembrane region" description="Helical" evidence="1">
    <location>
        <begin position="12"/>
        <end position="33"/>
    </location>
</feature>
<keyword evidence="1" id="KW-1133">Transmembrane helix</keyword>
<dbReference type="RefSeq" id="WP_103067233.1">
    <property type="nucleotide sequence ID" value="NZ_AZRL01000017.1"/>
</dbReference>
<proteinExistence type="predicted"/>
<dbReference type="AlphaFoldDB" id="A0A2K1NZE0"/>
<evidence type="ECO:0000256" key="1">
    <source>
        <dbReference type="SAM" id="Phobius"/>
    </source>
</evidence>
<gene>
    <name evidence="2" type="ORF">X929_06720</name>
</gene>
<dbReference type="Proteomes" id="UP000236434">
    <property type="component" value="Unassembled WGS sequence"/>
</dbReference>
<protein>
    <recommendedName>
        <fullName evidence="4">Sporulation protein</fullName>
    </recommendedName>
</protein>
<sequence length="254" mass="29596">MKENNPTWFKVILVLVFILPLITFALTTYTIYLKSQMNNLKLKIEELDNSQVNVLNEVETSSQSAVLEDLVLPKIEIGNTMARASYNIQELDYHQLMNNSLTMLKPYNKGAVRIFYDQREVFEEALYALNNDISYFIFKNADKYYLYRADYPLEEGKQEQYLFSIQIYLYTTPAPAMFPTMALRQGGIPAFVFNGKFQQSNEDYWSILVGLFDNYNEAQTYLRNMDEDLVFELTGLGIKDRFTKGIYFSGVETE</sequence>
<name>A0A2K1NZE0_9BACT</name>
<evidence type="ECO:0008006" key="4">
    <source>
        <dbReference type="Google" id="ProtNLM"/>
    </source>
</evidence>
<dbReference type="EMBL" id="AZRL01000017">
    <property type="protein sequence ID" value="PNR95896.1"/>
    <property type="molecule type" value="Genomic_DNA"/>
</dbReference>
<organism evidence="2 3">
    <name type="scientific">Petrotoga olearia DSM 13574</name>
    <dbReference type="NCBI Taxonomy" id="1122955"/>
    <lineage>
        <taxon>Bacteria</taxon>
        <taxon>Thermotogati</taxon>
        <taxon>Thermotogota</taxon>
        <taxon>Thermotogae</taxon>
        <taxon>Petrotogales</taxon>
        <taxon>Petrotogaceae</taxon>
        <taxon>Petrotoga</taxon>
    </lineage>
</organism>
<evidence type="ECO:0000313" key="2">
    <source>
        <dbReference type="EMBL" id="PNR95896.1"/>
    </source>
</evidence>
<dbReference type="OrthoDB" id="48240at2"/>
<accession>A0A2K1NZE0</accession>
<comment type="caution">
    <text evidence="2">The sequence shown here is derived from an EMBL/GenBank/DDBJ whole genome shotgun (WGS) entry which is preliminary data.</text>
</comment>
<keyword evidence="1" id="KW-0812">Transmembrane</keyword>
<keyword evidence="1" id="KW-0472">Membrane</keyword>